<dbReference type="Proteomes" id="UP000594118">
    <property type="component" value="Chromosome"/>
</dbReference>
<dbReference type="KEGG" id="pshq:F3W81_18430"/>
<dbReference type="Pfam" id="PF13590">
    <property type="entry name" value="DUF4136"/>
    <property type="match status" value="1"/>
</dbReference>
<feature type="signal peptide" evidence="1">
    <location>
        <begin position="1"/>
        <end position="27"/>
    </location>
</feature>
<evidence type="ECO:0000256" key="1">
    <source>
        <dbReference type="SAM" id="SignalP"/>
    </source>
</evidence>
<feature type="domain" description="DUF4136" evidence="2">
    <location>
        <begin position="51"/>
        <end position="191"/>
    </location>
</feature>
<dbReference type="AlphaFoldDB" id="A0A7L9WRS1"/>
<dbReference type="InterPro" id="IPR025411">
    <property type="entry name" value="DUF4136"/>
</dbReference>
<sequence length="209" mass="21991">MRLFPTLVSGLTLLALGACSMVTTSVAGNSAIPADLSPRTVFITPGDGMDAASLGWQTNARTLAGVLQAKGFATVPRRKDARLIAALAYSVDDGKQVTTEYPVPDREIVGYRTVATGKPDGGTRSIPIYGVVGYDMRSETKTVFTRRVTLDMTDALTGKPVFEARGVSRGPCAAFTTEGDAILGAVLKDFPQARTGNVTLKSENGCSKL</sequence>
<feature type="chain" id="PRO_5032877072" description="DUF4136 domain-containing protein" evidence="1">
    <location>
        <begin position="28"/>
        <end position="209"/>
    </location>
</feature>
<organism evidence="3 4">
    <name type="scientific">Pseudooceanicola spongiae</name>
    <dbReference type="NCBI Taxonomy" id="2613965"/>
    <lineage>
        <taxon>Bacteria</taxon>
        <taxon>Pseudomonadati</taxon>
        <taxon>Pseudomonadota</taxon>
        <taxon>Alphaproteobacteria</taxon>
        <taxon>Rhodobacterales</taxon>
        <taxon>Paracoccaceae</taxon>
        <taxon>Pseudooceanicola</taxon>
    </lineage>
</organism>
<reference evidence="3 4" key="1">
    <citation type="submission" date="2019-10" db="EMBL/GenBank/DDBJ databases">
        <title>Pseudopuniceibacterium sp. HQ09 islated from Antarctica.</title>
        <authorList>
            <person name="Liao L."/>
            <person name="Su S."/>
            <person name="Chen B."/>
            <person name="Yu Y."/>
        </authorList>
    </citation>
    <scope>NUCLEOTIDE SEQUENCE [LARGE SCALE GENOMIC DNA]</scope>
    <source>
        <strain evidence="3 4">HQ09</strain>
    </source>
</reference>
<evidence type="ECO:0000313" key="4">
    <source>
        <dbReference type="Proteomes" id="UP000594118"/>
    </source>
</evidence>
<keyword evidence="1" id="KW-0732">Signal</keyword>
<dbReference type="EMBL" id="CP045201">
    <property type="protein sequence ID" value="QOL82623.1"/>
    <property type="molecule type" value="Genomic_DNA"/>
</dbReference>
<dbReference type="RefSeq" id="WP_193080883.1">
    <property type="nucleotide sequence ID" value="NZ_CP045201.1"/>
</dbReference>
<evidence type="ECO:0000313" key="3">
    <source>
        <dbReference type="EMBL" id="QOL82623.1"/>
    </source>
</evidence>
<keyword evidence="4" id="KW-1185">Reference proteome</keyword>
<accession>A0A7L9WRS1</accession>
<proteinExistence type="predicted"/>
<name>A0A7L9WRS1_9RHOB</name>
<gene>
    <name evidence="3" type="ORF">F3W81_18430</name>
</gene>
<protein>
    <recommendedName>
        <fullName evidence="2">DUF4136 domain-containing protein</fullName>
    </recommendedName>
</protein>
<dbReference type="PROSITE" id="PS51257">
    <property type="entry name" value="PROKAR_LIPOPROTEIN"/>
    <property type="match status" value="1"/>
</dbReference>
<evidence type="ECO:0000259" key="2">
    <source>
        <dbReference type="Pfam" id="PF13590"/>
    </source>
</evidence>